<protein>
    <submittedName>
        <fullName evidence="1">Uncharacterized protein</fullName>
    </submittedName>
</protein>
<proteinExistence type="predicted"/>
<dbReference type="PANTHER" id="PTHR47331">
    <property type="entry name" value="PHD-TYPE DOMAIN-CONTAINING PROTEIN"/>
    <property type="match status" value="1"/>
</dbReference>
<reference evidence="2" key="1">
    <citation type="submission" date="2010-06" db="EMBL/GenBank/DDBJ databases">
        <authorList>
            <person name="Jiang H."/>
            <person name="Abraham K."/>
            <person name="Ali S."/>
            <person name="Alsbrooks S.L."/>
            <person name="Anim B.N."/>
            <person name="Anosike U.S."/>
            <person name="Attaway T."/>
            <person name="Bandaranaike D.P."/>
            <person name="Battles P.K."/>
            <person name="Bell S.N."/>
            <person name="Bell A.V."/>
            <person name="Beltran B."/>
            <person name="Bickham C."/>
            <person name="Bustamante Y."/>
            <person name="Caleb T."/>
            <person name="Canada A."/>
            <person name="Cardenas V."/>
            <person name="Carter K."/>
            <person name="Chacko J."/>
            <person name="Chandrabose M.N."/>
            <person name="Chavez D."/>
            <person name="Chavez A."/>
            <person name="Chen L."/>
            <person name="Chu H.-S."/>
            <person name="Claassen K.J."/>
            <person name="Cockrell R."/>
            <person name="Collins M."/>
            <person name="Cooper J.A."/>
            <person name="Cree A."/>
            <person name="Curry S.M."/>
            <person name="Da Y."/>
            <person name="Dao M.D."/>
            <person name="Das B."/>
            <person name="Davila M.-L."/>
            <person name="Davy-Carroll L."/>
            <person name="Denson S."/>
            <person name="Dinh H."/>
            <person name="Ebong V.E."/>
            <person name="Edwards J.R."/>
            <person name="Egan A."/>
            <person name="El-Daye J."/>
            <person name="Escobedo L."/>
            <person name="Fernandez S."/>
            <person name="Fernando P.R."/>
            <person name="Flagg N."/>
            <person name="Forbes L.D."/>
            <person name="Fowler R.G."/>
            <person name="Fu Q."/>
            <person name="Gabisi R.A."/>
            <person name="Ganer J."/>
            <person name="Garbino Pronczuk A."/>
            <person name="Garcia R.M."/>
            <person name="Garner T."/>
            <person name="Garrett T.E."/>
            <person name="Gonzalez D.A."/>
            <person name="Hamid H."/>
            <person name="Hawkins E.S."/>
            <person name="Hirani K."/>
            <person name="Hogues M.E."/>
            <person name="Hollins B."/>
            <person name="Hsiao C.-H."/>
            <person name="Jabil R."/>
            <person name="James M.L."/>
            <person name="Jhangiani S.N."/>
            <person name="Johnson B."/>
            <person name="Johnson Q."/>
            <person name="Joshi V."/>
            <person name="Kalu J.B."/>
            <person name="Kam C."/>
            <person name="Kashfia A."/>
            <person name="Keebler J."/>
            <person name="Kisamo H."/>
            <person name="Kovar C.L."/>
            <person name="Lago L.A."/>
            <person name="Lai C.-Y."/>
            <person name="Laidlaw J."/>
            <person name="Lara F."/>
            <person name="Le T.-K."/>
            <person name="Lee S.L."/>
            <person name="Legall F.H."/>
            <person name="Lemon S.J."/>
            <person name="Lewis L.R."/>
            <person name="Li B."/>
            <person name="Liu Y."/>
            <person name="Liu Y.-S."/>
            <person name="Lopez J."/>
            <person name="Lozado R.J."/>
            <person name="Lu J."/>
            <person name="Madu R.C."/>
            <person name="Maheshwari M."/>
            <person name="Maheshwari R."/>
            <person name="Malloy K."/>
            <person name="Martinez E."/>
            <person name="Mathew T."/>
            <person name="Mercado I.C."/>
            <person name="Mercado C."/>
            <person name="Meyer B."/>
            <person name="Montgomery K."/>
            <person name="Morgan M.B."/>
            <person name="Munidasa M."/>
            <person name="Nazareth L.V."/>
            <person name="Nelson J."/>
            <person name="Ng B.M."/>
            <person name="Nguyen N.B."/>
            <person name="Nguyen P.Q."/>
            <person name="Nguyen T."/>
            <person name="Obregon M."/>
            <person name="Okwuonu G.O."/>
            <person name="Onwere C.G."/>
            <person name="Orozco G."/>
            <person name="Parra A."/>
            <person name="Patel S."/>
            <person name="Patil S."/>
            <person name="Perez A."/>
            <person name="Perez Y."/>
            <person name="Pham C."/>
            <person name="Primus E.L."/>
            <person name="Pu L.-L."/>
            <person name="Puazo M."/>
            <person name="Qin X."/>
            <person name="Quiroz J.B."/>
            <person name="Reese J."/>
            <person name="Richards S."/>
            <person name="Rives C.M."/>
            <person name="Robberts R."/>
            <person name="Ruiz S.J."/>
            <person name="Ruiz M.J."/>
            <person name="Santibanez J."/>
            <person name="Schneider B.W."/>
            <person name="Sisson I."/>
            <person name="Smith M."/>
            <person name="Sodergren E."/>
            <person name="Song X.-Z."/>
            <person name="Song B.B."/>
            <person name="Summersgill H."/>
            <person name="Thelus R."/>
            <person name="Thornton R.D."/>
            <person name="Trejos Z.Y."/>
            <person name="Usmani K."/>
            <person name="Vattathil S."/>
            <person name="Villasana D."/>
            <person name="Walker D.L."/>
            <person name="Wang S."/>
            <person name="Wang K."/>
            <person name="White C.S."/>
            <person name="Williams A.C."/>
            <person name="Williamson J."/>
            <person name="Wilson K."/>
            <person name="Woghiren I.O."/>
            <person name="Woodworth J.R."/>
            <person name="Worley K.C."/>
            <person name="Wright R.A."/>
            <person name="Wu W."/>
            <person name="Young L."/>
            <person name="Zhang L."/>
            <person name="Zhang J."/>
            <person name="Zhu Y."/>
            <person name="Muzny D.M."/>
            <person name="Weinstock G."/>
            <person name="Gibbs R.A."/>
        </authorList>
    </citation>
    <scope>NUCLEOTIDE SEQUENCE [LARGE SCALE GENOMIC DNA]</scope>
    <source>
        <strain evidence="2">LSR1</strain>
    </source>
</reference>
<keyword evidence="2" id="KW-1185">Reference proteome</keyword>
<evidence type="ECO:0000313" key="1">
    <source>
        <dbReference type="EnsemblMetazoa" id="XP_008188461.1"/>
    </source>
</evidence>
<name>A0A8R2FC46_ACYPI</name>
<reference evidence="1" key="2">
    <citation type="submission" date="2022-06" db="UniProtKB">
        <authorList>
            <consortium name="EnsemblMetazoa"/>
        </authorList>
    </citation>
    <scope>IDENTIFICATION</scope>
</reference>
<sequence>MSPSVLFDSSEHSDLKVVGLKWDPLADMFSFRVHPSKVNPTKRTVLSDIAMVFDPLGLMSPITFWTKYLMQRLWTSGVLWDDPIPADIETSWSRYQSELHLIEHIHIPRRLTCDNMISMQLHAFYDSSEKGYSAAIYLRVETTSEIHCQLITGKSKVAPLKQTTIPWLELCGAVLAARLLRFVTTTYNERLKIDETYAWTDSTTALAWIQSSPHRWATFVANRTSQIQELTAPSIWRHVPTQDNPVDCASRGLFPSELVDHPLWWTGPSFLKDSSEKWLPSPISTINNHGSTTHLEEIKPTVLVVNFASGMMILLDRFSSLDKILWIVSYVYRFVSFQTSTATTAVVSAEEFMSNKSYFSMT</sequence>
<dbReference type="AlphaFoldDB" id="A0A8R2FC46"/>
<dbReference type="KEGG" id="api:103310837"/>
<dbReference type="Pfam" id="PF05380">
    <property type="entry name" value="Peptidase_A17"/>
    <property type="match status" value="1"/>
</dbReference>
<dbReference type="RefSeq" id="XP_008188461.1">
    <property type="nucleotide sequence ID" value="XM_008190239.1"/>
</dbReference>
<evidence type="ECO:0000313" key="2">
    <source>
        <dbReference type="Proteomes" id="UP000007819"/>
    </source>
</evidence>
<dbReference type="OrthoDB" id="8194697at2759"/>
<dbReference type="EnsemblMetazoa" id="XM_008190239.1">
    <property type="protein sequence ID" value="XP_008188461.1"/>
    <property type="gene ID" value="LOC103310837"/>
</dbReference>
<accession>A0A8R2FC46</accession>
<dbReference type="Proteomes" id="UP000007819">
    <property type="component" value="Chromosome A2"/>
</dbReference>
<organism evidence="1 2">
    <name type="scientific">Acyrthosiphon pisum</name>
    <name type="common">Pea aphid</name>
    <dbReference type="NCBI Taxonomy" id="7029"/>
    <lineage>
        <taxon>Eukaryota</taxon>
        <taxon>Metazoa</taxon>
        <taxon>Ecdysozoa</taxon>
        <taxon>Arthropoda</taxon>
        <taxon>Hexapoda</taxon>
        <taxon>Insecta</taxon>
        <taxon>Pterygota</taxon>
        <taxon>Neoptera</taxon>
        <taxon>Paraneoptera</taxon>
        <taxon>Hemiptera</taxon>
        <taxon>Sternorrhyncha</taxon>
        <taxon>Aphidomorpha</taxon>
        <taxon>Aphidoidea</taxon>
        <taxon>Aphididae</taxon>
        <taxon>Macrosiphini</taxon>
        <taxon>Acyrthosiphon</taxon>
    </lineage>
</organism>
<dbReference type="InterPro" id="IPR008042">
    <property type="entry name" value="Retrotrans_Pao"/>
</dbReference>
<dbReference type="GeneID" id="103310837"/>